<dbReference type="AlphaFoldDB" id="A0A6A7G7H3"/>
<dbReference type="Gene3D" id="3.30.1360.180">
    <property type="match status" value="1"/>
</dbReference>
<dbReference type="InterPro" id="IPR002591">
    <property type="entry name" value="Phosphodiest/P_Trfase"/>
</dbReference>
<dbReference type="PANTHER" id="PTHR10151">
    <property type="entry name" value="ECTONUCLEOTIDE PYROPHOSPHATASE/PHOSPHODIESTERASE"/>
    <property type="match status" value="1"/>
</dbReference>
<dbReference type="CDD" id="cd16018">
    <property type="entry name" value="Enpp"/>
    <property type="match status" value="1"/>
</dbReference>
<keyword evidence="1" id="KW-1133">Transmembrane helix</keyword>
<sequence length="565" mass="63436">MMYSFRSNYTTVLCTMLFVQFVCIYLIGLSSASDQYDTRSVLVISLDGYGHDYLSKYPSSNILKMLHSGSHPGRLSNQYPTKTFPNHFSMATGLFVESHGVVGNKFYDIDLDETLRNSDNRFFQQNKDVEPIWIVNEKAGGVSACFMWPGCGFNYQNISESYYLPYNQQYSLRMLIDTAITLLDPNPQNTNQDHNHDDEYVPAYTSGESAVNTTNGTSNVPNAYESLIKKPGETRVPSLLMVYYGALDIVGHKFSPNSPEIEAAIHQVDAELGHLMNELERHQLMDRVDVILMSDNGMTEVVPHHVIDLSKIIDASWYSVTGSSPLLHIFPSRGKSMKVYEDLKSASLRFPFSTIIKEDLPDNLHYKANVRVAPLLLQADPGYVFADFRRMMAMRESEGINVTRPYGHHGYDLAECPEMEPIMIAVGPSFKENWRVPPASNVDLFPLLCSLLGLPEPPNNGSSQTLELMMTTPPILKKINRYLITLAAIVMAAVVVGGVATALYCWRQPSHRHSRVPTDPQDLISGYTYRAHMNNTPGLASAIMLSDDELSEEEKLLTNTEVWEV</sequence>
<evidence type="ECO:0000256" key="1">
    <source>
        <dbReference type="SAM" id="Phobius"/>
    </source>
</evidence>
<proteinExistence type="evidence at transcript level"/>
<dbReference type="InterPro" id="IPR017850">
    <property type="entry name" value="Alkaline_phosphatase_core_sf"/>
</dbReference>
<protein>
    <submittedName>
        <fullName evidence="2">Bis(5'-adenosyl)-triphosphatase enpp4-like</fullName>
    </submittedName>
</protein>
<keyword evidence="1" id="KW-0812">Transmembrane</keyword>
<dbReference type="GO" id="GO:0016787">
    <property type="term" value="F:hydrolase activity"/>
    <property type="evidence" value="ECO:0007669"/>
    <property type="project" value="UniProtKB-ARBA"/>
</dbReference>
<dbReference type="Gene3D" id="3.40.720.10">
    <property type="entry name" value="Alkaline Phosphatase, subunit A"/>
    <property type="match status" value="2"/>
</dbReference>
<keyword evidence="1" id="KW-0472">Membrane</keyword>
<dbReference type="Pfam" id="PF01663">
    <property type="entry name" value="Phosphodiest"/>
    <property type="match status" value="1"/>
</dbReference>
<feature type="transmembrane region" description="Helical" evidence="1">
    <location>
        <begin position="482"/>
        <end position="506"/>
    </location>
</feature>
<organism evidence="2">
    <name type="scientific">Hirondellea gigas</name>
    <dbReference type="NCBI Taxonomy" id="1518452"/>
    <lineage>
        <taxon>Eukaryota</taxon>
        <taxon>Metazoa</taxon>
        <taxon>Ecdysozoa</taxon>
        <taxon>Arthropoda</taxon>
        <taxon>Crustacea</taxon>
        <taxon>Multicrustacea</taxon>
        <taxon>Malacostraca</taxon>
        <taxon>Eumalacostraca</taxon>
        <taxon>Peracarida</taxon>
        <taxon>Amphipoda</taxon>
        <taxon>Amphilochidea</taxon>
        <taxon>Lysianassida</taxon>
        <taxon>Lysianassidira</taxon>
        <taxon>Lysianassoidea</taxon>
        <taxon>Lysianassidae</taxon>
        <taxon>Hirondellea</taxon>
    </lineage>
</organism>
<evidence type="ECO:0000313" key="2">
    <source>
        <dbReference type="EMBL" id="LAC26820.1"/>
    </source>
</evidence>
<dbReference type="EMBL" id="IACT01007707">
    <property type="protein sequence ID" value="LAC26820.1"/>
    <property type="molecule type" value="mRNA"/>
</dbReference>
<dbReference type="PANTHER" id="PTHR10151:SF120">
    <property type="entry name" value="BIS(5'-ADENOSYL)-TRIPHOSPHATASE"/>
    <property type="match status" value="1"/>
</dbReference>
<reference evidence="2" key="1">
    <citation type="submission" date="2017-11" db="EMBL/GenBank/DDBJ databases">
        <title>The sensing device of the deep-sea amphipod.</title>
        <authorList>
            <person name="Kobayashi H."/>
            <person name="Nagahama T."/>
            <person name="Arai W."/>
            <person name="Sasagawa Y."/>
            <person name="Umeda M."/>
            <person name="Hayashi T."/>
            <person name="Nikaido I."/>
            <person name="Watanabe H."/>
            <person name="Oguri K."/>
            <person name="Kitazato H."/>
            <person name="Fujioka K."/>
            <person name="Kido Y."/>
            <person name="Takami H."/>
        </authorList>
    </citation>
    <scope>NUCLEOTIDE SEQUENCE</scope>
    <source>
        <tissue evidence="2">Whole body</tissue>
    </source>
</reference>
<accession>A0A6A7G7H3</accession>
<name>A0A6A7G7H3_9CRUS</name>
<dbReference type="SUPFAM" id="SSF53649">
    <property type="entry name" value="Alkaline phosphatase-like"/>
    <property type="match status" value="1"/>
</dbReference>